<gene>
    <name evidence="1" type="ORF">VUQ06_06115</name>
</gene>
<dbReference type="EMBL" id="CP142435">
    <property type="protein sequence ID" value="XBC49076.1"/>
    <property type="molecule type" value="Genomic_DNA"/>
</dbReference>
<name>A0AB74U265_9LACT</name>
<dbReference type="AlphaFoldDB" id="A0AB74U265"/>
<dbReference type="RefSeq" id="WP_347301230.1">
    <property type="nucleotide sequence ID" value="NZ_CP142435.1"/>
</dbReference>
<dbReference type="KEGG" id="dst:VUQ06_06115"/>
<sequence length="162" mass="19265">MQFLEPYLDWPDVSMDELNKYYKAYEYHLRRVWHRFNSYTCSVFLGDMFHDSKLIDIELSKVAGMEKTVLILTFQLYDGDIRYSFYEGVKQLDGHFLFNQGMYDAYGAYGAYHTYDLLPYILLSECTIEAGLCRHEYRFVDDMRLVILSESVVIKDTVPMYL</sequence>
<organism evidence="1">
    <name type="scientific">Dolosigranulum savutiense</name>
    <dbReference type="NCBI Taxonomy" id="3110288"/>
    <lineage>
        <taxon>Bacteria</taxon>
        <taxon>Bacillati</taxon>
        <taxon>Bacillota</taxon>
        <taxon>Bacilli</taxon>
        <taxon>Lactobacillales</taxon>
        <taxon>Carnobacteriaceae</taxon>
        <taxon>Dolosigranulum</taxon>
    </lineage>
</organism>
<evidence type="ECO:0000313" key="1">
    <source>
        <dbReference type="EMBL" id="XBC49076.1"/>
    </source>
</evidence>
<protein>
    <submittedName>
        <fullName evidence="1">Uncharacterized protein</fullName>
    </submittedName>
</protein>
<accession>A0AB74U265</accession>
<proteinExistence type="predicted"/>
<reference evidence="1" key="1">
    <citation type="submission" date="2023-12" db="EMBL/GenBank/DDBJ databases">
        <title>Dolosigranulum savutii sp. nov. isolated from human upper respiratory samples collected in Botswana.</title>
        <authorList>
            <person name="Kelly M.S."/>
        </authorList>
    </citation>
    <scope>NUCLEOTIDE SEQUENCE</scope>
    <source>
        <strain evidence="1">MSK294</strain>
    </source>
</reference>